<dbReference type="EMBL" id="JACBXQ010000002">
    <property type="protein sequence ID" value="MBG9986208.1"/>
    <property type="molecule type" value="Genomic_DNA"/>
</dbReference>
<dbReference type="PANTHER" id="PTHR43355">
    <property type="entry name" value="FLAVIN REDUCTASE (NADPH)"/>
    <property type="match status" value="1"/>
</dbReference>
<dbReference type="InterPro" id="IPR051606">
    <property type="entry name" value="Polyketide_Oxido-like"/>
</dbReference>
<gene>
    <name evidence="2" type="ORF">HZY91_04780</name>
</gene>
<evidence type="ECO:0000313" key="3">
    <source>
        <dbReference type="Proteomes" id="UP000721415"/>
    </source>
</evidence>
<dbReference type="SUPFAM" id="SSF51735">
    <property type="entry name" value="NAD(P)-binding Rossmann-fold domains"/>
    <property type="match status" value="1"/>
</dbReference>
<dbReference type="InterPro" id="IPR036291">
    <property type="entry name" value="NAD(P)-bd_dom_sf"/>
</dbReference>
<name>A0ABS0LPX9_9LACT</name>
<evidence type="ECO:0000313" key="2">
    <source>
        <dbReference type="EMBL" id="MBG9986208.1"/>
    </source>
</evidence>
<dbReference type="PANTHER" id="PTHR43355:SF2">
    <property type="entry name" value="FLAVIN REDUCTASE (NADPH)"/>
    <property type="match status" value="1"/>
</dbReference>
<keyword evidence="3" id="KW-1185">Reference proteome</keyword>
<proteinExistence type="predicted"/>
<reference evidence="2 3" key="1">
    <citation type="submission" date="2020-07" db="EMBL/GenBank/DDBJ databases">
        <title>Facklamia lactis sp. nov., isolated from raw milk.</title>
        <authorList>
            <person name="Doll E.V."/>
            <person name="Huptas C."/>
            <person name="Staib L."/>
            <person name="Wenning M."/>
            <person name="Scherer S."/>
        </authorList>
    </citation>
    <scope>NUCLEOTIDE SEQUENCE [LARGE SCALE GENOMIC DNA]</scope>
    <source>
        <strain evidence="2 3">DSM 111018</strain>
    </source>
</reference>
<dbReference type="InterPro" id="IPR016040">
    <property type="entry name" value="NAD(P)-bd_dom"/>
</dbReference>
<dbReference type="Pfam" id="PF13460">
    <property type="entry name" value="NAD_binding_10"/>
    <property type="match status" value="1"/>
</dbReference>
<dbReference type="Proteomes" id="UP000721415">
    <property type="component" value="Unassembled WGS sequence"/>
</dbReference>
<organism evidence="2 3">
    <name type="scientific">Facklamia lactis</name>
    <dbReference type="NCBI Taxonomy" id="2749967"/>
    <lineage>
        <taxon>Bacteria</taxon>
        <taxon>Bacillati</taxon>
        <taxon>Bacillota</taxon>
        <taxon>Bacilli</taxon>
        <taxon>Lactobacillales</taxon>
        <taxon>Aerococcaceae</taxon>
        <taxon>Facklamia</taxon>
    </lineage>
</organism>
<evidence type="ECO:0000259" key="1">
    <source>
        <dbReference type="Pfam" id="PF13460"/>
    </source>
</evidence>
<accession>A0ABS0LPX9</accession>
<dbReference type="Gene3D" id="3.40.50.720">
    <property type="entry name" value="NAD(P)-binding Rossmann-like Domain"/>
    <property type="match status" value="1"/>
</dbReference>
<dbReference type="RefSeq" id="WP_197115119.1">
    <property type="nucleotide sequence ID" value="NZ_JACBXQ010000002.1"/>
</dbReference>
<comment type="caution">
    <text evidence="2">The sequence shown here is derived from an EMBL/GenBank/DDBJ whole genome shotgun (WGS) entry which is preliminary data.</text>
</comment>
<protein>
    <submittedName>
        <fullName evidence="2">NAD(P)H-binding protein</fullName>
    </submittedName>
</protein>
<sequence length="214" mass="23881">MKIGIIGATGRSGSLILEETIRNSHDVVAIIRDAKKLRRNDIPFIEVDALNLTAKVLQDFNVIIHAFGSWGKNVHLHKEVMEHLLKIINDTTRLLVVGGAGALFVNKKKQIKLKDTSDYPSHLLPVANAGNDVLTILKSSDYNLWTYVSPVEHFIFEGDRTGNYVTGTDELPVLNYGTSEISYADFAIAILDEAKNRNYIGKHISVYSLEKYTI</sequence>
<feature type="domain" description="NAD(P)-binding" evidence="1">
    <location>
        <begin position="7"/>
        <end position="193"/>
    </location>
</feature>